<protein>
    <submittedName>
        <fullName evidence="1">Uncharacterized protein</fullName>
    </submittedName>
</protein>
<reference evidence="2" key="1">
    <citation type="journal article" date="2019" name="Int. J. Syst. Evol. Microbiol.">
        <title>The Global Catalogue of Microorganisms (GCM) 10K type strain sequencing project: providing services to taxonomists for standard genome sequencing and annotation.</title>
        <authorList>
            <consortium name="The Broad Institute Genomics Platform"/>
            <consortium name="The Broad Institute Genome Sequencing Center for Infectious Disease"/>
            <person name="Wu L."/>
            <person name="Ma J."/>
        </authorList>
    </citation>
    <scope>NUCLEOTIDE SEQUENCE [LARGE SCALE GENOMIC DNA]</scope>
    <source>
        <strain evidence="2">CGMCC 4.7144</strain>
    </source>
</reference>
<keyword evidence="2" id="KW-1185">Reference proteome</keyword>
<evidence type="ECO:0000313" key="1">
    <source>
        <dbReference type="EMBL" id="MFC5927251.1"/>
    </source>
</evidence>
<name>A0ABW1HF97_9ACTN</name>
<gene>
    <name evidence="1" type="ORF">ACFQGL_28315</name>
</gene>
<evidence type="ECO:0000313" key="2">
    <source>
        <dbReference type="Proteomes" id="UP001596226"/>
    </source>
</evidence>
<proteinExistence type="predicted"/>
<sequence>MTDIVCSRCQTLSRLWRQGLRWCEACETYLVNDAGTGTWVSFVDRDHRQRAAENERAIAQSVDLVDEHLPEAQRLVPEGWAARRHQTDGARCHVAIDAPADANATSYLSPPDGRSGWYVRVHNRTTGIDYPLYTDGGARAASFDTIEAAVAAAVEALRVESAKEARRR</sequence>
<accession>A0ABW1HF97</accession>
<comment type="caution">
    <text evidence="1">The sequence shown here is derived from an EMBL/GenBank/DDBJ whole genome shotgun (WGS) entry which is preliminary data.</text>
</comment>
<organism evidence="1 2">
    <name type="scientific">Micromonospora vulcania</name>
    <dbReference type="NCBI Taxonomy" id="1441873"/>
    <lineage>
        <taxon>Bacteria</taxon>
        <taxon>Bacillati</taxon>
        <taxon>Actinomycetota</taxon>
        <taxon>Actinomycetes</taxon>
        <taxon>Micromonosporales</taxon>
        <taxon>Micromonosporaceae</taxon>
        <taxon>Micromonospora</taxon>
    </lineage>
</organism>
<dbReference type="Proteomes" id="UP001596226">
    <property type="component" value="Unassembled WGS sequence"/>
</dbReference>
<dbReference type="EMBL" id="JBHSQS010000028">
    <property type="protein sequence ID" value="MFC5927251.1"/>
    <property type="molecule type" value="Genomic_DNA"/>
</dbReference>
<dbReference type="RefSeq" id="WP_377515619.1">
    <property type="nucleotide sequence ID" value="NZ_JBHSQS010000028.1"/>
</dbReference>